<evidence type="ECO:0000259" key="6">
    <source>
        <dbReference type="Pfam" id="PF01284"/>
    </source>
</evidence>
<dbReference type="InterPro" id="IPR008253">
    <property type="entry name" value="Marvel"/>
</dbReference>
<evidence type="ECO:0000256" key="5">
    <source>
        <dbReference type="SAM" id="Phobius"/>
    </source>
</evidence>
<evidence type="ECO:0000313" key="7">
    <source>
        <dbReference type="EMBL" id="KAK5999621.1"/>
    </source>
</evidence>
<evidence type="ECO:0000256" key="1">
    <source>
        <dbReference type="ARBA" id="ARBA00004141"/>
    </source>
</evidence>
<feature type="transmembrane region" description="Helical" evidence="5">
    <location>
        <begin position="130"/>
        <end position="148"/>
    </location>
</feature>
<evidence type="ECO:0000256" key="4">
    <source>
        <dbReference type="ARBA" id="ARBA00023136"/>
    </source>
</evidence>
<sequence length="173" mass="18478">MVAKILNLTMRGFQFIWALLIMSLVGNMIATAYAGNPSIVNYDMFVAVFSMLSLFYLIPASIKESFMIHPLLVVGLDTLNAIFYFCGAVAMSAYLHVHSCGNSSYTHSNSITNGSPNTSKRCHEAQATTAFLWFGFAAFVVSAVCAGLQGRGSGVNMRGGAGGIRKGPAMSQV</sequence>
<reference evidence="7 8" key="1">
    <citation type="submission" date="2023-11" db="EMBL/GenBank/DDBJ databases">
        <title>Draft genome sequence and annotation of the polyextremotolerant black yeast-like fungus Aureobasidium pullulans NRRL 62042.</title>
        <authorList>
            <person name="Dielentheis-Frenken M.R.E."/>
            <person name="Wibberg D."/>
            <person name="Blank L.M."/>
            <person name="Tiso T."/>
        </authorList>
    </citation>
    <scope>NUCLEOTIDE SEQUENCE [LARGE SCALE GENOMIC DNA]</scope>
    <source>
        <strain evidence="7 8">NRRL 62042</strain>
    </source>
</reference>
<organism evidence="7 8">
    <name type="scientific">Aureobasidium pullulans</name>
    <name type="common">Black yeast</name>
    <name type="synonym">Pullularia pullulans</name>
    <dbReference type="NCBI Taxonomy" id="5580"/>
    <lineage>
        <taxon>Eukaryota</taxon>
        <taxon>Fungi</taxon>
        <taxon>Dikarya</taxon>
        <taxon>Ascomycota</taxon>
        <taxon>Pezizomycotina</taxon>
        <taxon>Dothideomycetes</taxon>
        <taxon>Dothideomycetidae</taxon>
        <taxon>Dothideales</taxon>
        <taxon>Saccotheciaceae</taxon>
        <taxon>Aureobasidium</taxon>
    </lineage>
</organism>
<feature type="transmembrane region" description="Helical" evidence="5">
    <location>
        <begin position="12"/>
        <end position="33"/>
    </location>
</feature>
<dbReference type="EMBL" id="JASGXD010000022">
    <property type="protein sequence ID" value="KAK5999621.1"/>
    <property type="molecule type" value="Genomic_DNA"/>
</dbReference>
<dbReference type="Proteomes" id="UP001341245">
    <property type="component" value="Unassembled WGS sequence"/>
</dbReference>
<dbReference type="Pfam" id="PF01284">
    <property type="entry name" value="MARVEL"/>
    <property type="match status" value="1"/>
</dbReference>
<feature type="domain" description="MARVEL" evidence="6">
    <location>
        <begin position="7"/>
        <end position="144"/>
    </location>
</feature>
<keyword evidence="4 5" id="KW-0472">Membrane</keyword>
<keyword evidence="2 5" id="KW-0812">Transmembrane</keyword>
<protein>
    <recommendedName>
        <fullName evidence="6">MARVEL domain-containing protein</fullName>
    </recommendedName>
</protein>
<feature type="transmembrane region" description="Helical" evidence="5">
    <location>
        <begin position="71"/>
        <end position="95"/>
    </location>
</feature>
<feature type="transmembrane region" description="Helical" evidence="5">
    <location>
        <begin position="39"/>
        <end position="59"/>
    </location>
</feature>
<comment type="caution">
    <text evidence="7">The sequence shown here is derived from an EMBL/GenBank/DDBJ whole genome shotgun (WGS) entry which is preliminary data.</text>
</comment>
<accession>A0ABR0T6J6</accession>
<evidence type="ECO:0000313" key="8">
    <source>
        <dbReference type="Proteomes" id="UP001341245"/>
    </source>
</evidence>
<comment type="subcellular location">
    <subcellularLocation>
        <location evidence="1">Membrane</location>
        <topology evidence="1">Multi-pass membrane protein</topology>
    </subcellularLocation>
</comment>
<dbReference type="PANTHER" id="PTHR28165">
    <property type="entry name" value="NON-CLASSICAL EXPORT PROTEIN 2-RELATED"/>
    <property type="match status" value="1"/>
</dbReference>
<proteinExistence type="predicted"/>
<keyword evidence="8" id="KW-1185">Reference proteome</keyword>
<evidence type="ECO:0000256" key="2">
    <source>
        <dbReference type="ARBA" id="ARBA00022692"/>
    </source>
</evidence>
<gene>
    <name evidence="7" type="ORF">QM012_005278</name>
</gene>
<dbReference type="InterPro" id="IPR052649">
    <property type="entry name" value="NCE102-like"/>
</dbReference>
<evidence type="ECO:0000256" key="3">
    <source>
        <dbReference type="ARBA" id="ARBA00022989"/>
    </source>
</evidence>
<dbReference type="PANTHER" id="PTHR28165:SF1">
    <property type="entry name" value="NON-CLASSICAL EXPORT PROTEIN 2-RELATED"/>
    <property type="match status" value="1"/>
</dbReference>
<name>A0ABR0T6J6_AURPU</name>
<keyword evidence="3 5" id="KW-1133">Transmembrane helix</keyword>